<gene>
    <name evidence="4" type="ORF">MEUPH1_LOCUS15102</name>
</gene>
<keyword evidence="2" id="KW-0812">Transmembrane</keyword>
<keyword evidence="2" id="KW-1133">Transmembrane helix</keyword>
<evidence type="ECO:0000313" key="4">
    <source>
        <dbReference type="EMBL" id="CAI6359718.1"/>
    </source>
</evidence>
<evidence type="ECO:0000259" key="3">
    <source>
        <dbReference type="PROSITE" id="PS50966"/>
    </source>
</evidence>
<proteinExistence type="predicted"/>
<keyword evidence="5" id="KW-1185">Reference proteome</keyword>
<dbReference type="InterPro" id="IPR007527">
    <property type="entry name" value="Znf_SWIM"/>
</dbReference>
<dbReference type="PROSITE" id="PS50966">
    <property type="entry name" value="ZF_SWIM"/>
    <property type="match status" value="1"/>
</dbReference>
<name>A0AAV0WV66_9HEMI</name>
<evidence type="ECO:0000256" key="2">
    <source>
        <dbReference type="SAM" id="Phobius"/>
    </source>
</evidence>
<dbReference type="GO" id="GO:0008270">
    <property type="term" value="F:zinc ion binding"/>
    <property type="evidence" value="ECO:0007669"/>
    <property type="project" value="UniProtKB-KW"/>
</dbReference>
<comment type="caution">
    <text evidence="4">The sequence shown here is derived from an EMBL/GenBank/DDBJ whole genome shotgun (WGS) entry which is preliminary data.</text>
</comment>
<keyword evidence="2" id="KW-0472">Membrane</keyword>
<accession>A0AAV0WV66</accession>
<dbReference type="AlphaFoldDB" id="A0AAV0WV66"/>
<feature type="domain" description="SWIM-type" evidence="3">
    <location>
        <begin position="76"/>
        <end position="106"/>
    </location>
</feature>
<evidence type="ECO:0000313" key="5">
    <source>
        <dbReference type="Proteomes" id="UP001160148"/>
    </source>
</evidence>
<organism evidence="4 5">
    <name type="scientific">Macrosiphum euphorbiae</name>
    <name type="common">potato aphid</name>
    <dbReference type="NCBI Taxonomy" id="13131"/>
    <lineage>
        <taxon>Eukaryota</taxon>
        <taxon>Metazoa</taxon>
        <taxon>Ecdysozoa</taxon>
        <taxon>Arthropoda</taxon>
        <taxon>Hexapoda</taxon>
        <taxon>Insecta</taxon>
        <taxon>Pterygota</taxon>
        <taxon>Neoptera</taxon>
        <taxon>Paraneoptera</taxon>
        <taxon>Hemiptera</taxon>
        <taxon>Sternorrhyncha</taxon>
        <taxon>Aphidomorpha</taxon>
        <taxon>Aphidoidea</taxon>
        <taxon>Aphididae</taxon>
        <taxon>Macrosiphini</taxon>
        <taxon>Macrosiphum</taxon>
    </lineage>
</organism>
<sequence length="120" mass="13792">MNNIRSLFLVFVYSYSSFVFCTKFGLLIAYKCNVNFNNDPNITIKSLVIQTSKISEMPHEITGKLLKVQINNSNQFKLDIKQFFCSCKAGASECCKHTVAVPVNTETSMRRLIYFILKCW</sequence>
<dbReference type="Proteomes" id="UP001160148">
    <property type="component" value="Unassembled WGS sequence"/>
</dbReference>
<feature type="transmembrane region" description="Helical" evidence="2">
    <location>
        <begin position="7"/>
        <end position="30"/>
    </location>
</feature>
<keyword evidence="1" id="KW-0862">Zinc</keyword>
<evidence type="ECO:0000256" key="1">
    <source>
        <dbReference type="PROSITE-ProRule" id="PRU00325"/>
    </source>
</evidence>
<dbReference type="EMBL" id="CARXXK010000002">
    <property type="protein sequence ID" value="CAI6359718.1"/>
    <property type="molecule type" value="Genomic_DNA"/>
</dbReference>
<keyword evidence="1" id="KW-0863">Zinc-finger</keyword>
<protein>
    <recommendedName>
        <fullName evidence="3">SWIM-type domain-containing protein</fullName>
    </recommendedName>
</protein>
<keyword evidence="1" id="KW-0479">Metal-binding</keyword>
<reference evidence="4 5" key="1">
    <citation type="submission" date="2023-01" db="EMBL/GenBank/DDBJ databases">
        <authorList>
            <person name="Whitehead M."/>
        </authorList>
    </citation>
    <scope>NUCLEOTIDE SEQUENCE [LARGE SCALE GENOMIC DNA]</scope>
</reference>